<gene>
    <name evidence="2" type="ORF">GCM10009682_36930</name>
</gene>
<feature type="compositionally biased region" description="Low complexity" evidence="1">
    <location>
        <begin position="153"/>
        <end position="169"/>
    </location>
</feature>
<dbReference type="Proteomes" id="UP001500218">
    <property type="component" value="Unassembled WGS sequence"/>
</dbReference>
<organism evidence="2 3">
    <name type="scientific">Luedemannella flava</name>
    <dbReference type="NCBI Taxonomy" id="349316"/>
    <lineage>
        <taxon>Bacteria</taxon>
        <taxon>Bacillati</taxon>
        <taxon>Actinomycetota</taxon>
        <taxon>Actinomycetes</taxon>
        <taxon>Micromonosporales</taxon>
        <taxon>Micromonosporaceae</taxon>
        <taxon>Luedemannella</taxon>
    </lineage>
</organism>
<protein>
    <recommendedName>
        <fullName evidence="4">DivIVA domain-containing protein</fullName>
    </recommendedName>
</protein>
<dbReference type="Gene3D" id="6.10.250.660">
    <property type="match status" value="1"/>
</dbReference>
<evidence type="ECO:0008006" key="4">
    <source>
        <dbReference type="Google" id="ProtNLM"/>
    </source>
</evidence>
<dbReference type="InterPro" id="IPR019933">
    <property type="entry name" value="DivIVA_domain"/>
</dbReference>
<feature type="region of interest" description="Disordered" evidence="1">
    <location>
        <begin position="125"/>
        <end position="191"/>
    </location>
</feature>
<dbReference type="NCBIfam" id="TIGR03544">
    <property type="entry name" value="DivI1A_domain"/>
    <property type="match status" value="1"/>
</dbReference>
<accession>A0ABP4YGZ4</accession>
<dbReference type="RefSeq" id="WP_344133378.1">
    <property type="nucleotide sequence ID" value="NZ_BAAALT010000111.1"/>
</dbReference>
<dbReference type="EMBL" id="BAAALT010000111">
    <property type="protein sequence ID" value="GAA1812205.1"/>
    <property type="molecule type" value="Genomic_DNA"/>
</dbReference>
<evidence type="ECO:0000256" key="1">
    <source>
        <dbReference type="SAM" id="MobiDB-lite"/>
    </source>
</evidence>
<feature type="compositionally biased region" description="Acidic residues" evidence="1">
    <location>
        <begin position="137"/>
        <end position="152"/>
    </location>
</feature>
<keyword evidence="3" id="KW-1185">Reference proteome</keyword>
<sequence>MGSLVLVLVIALVVGALIFGVLALLSGDDPGLVPAEADHALPLPASRPLVETDLSEVRFDTALRGYRMAQVDKALRRAAYDIGYKDEMIAVLEAEITALREGRTEDAELMRKARESALASVEKGYAVPADAGGEPADGIDLDTDDEPVETELADAAVTEAEAAAAAEATGEPKEEPAEEETAEPVGRTARG</sequence>
<evidence type="ECO:0000313" key="3">
    <source>
        <dbReference type="Proteomes" id="UP001500218"/>
    </source>
</evidence>
<proteinExistence type="predicted"/>
<reference evidence="3" key="1">
    <citation type="journal article" date="2019" name="Int. J. Syst. Evol. Microbiol.">
        <title>The Global Catalogue of Microorganisms (GCM) 10K type strain sequencing project: providing services to taxonomists for standard genome sequencing and annotation.</title>
        <authorList>
            <consortium name="The Broad Institute Genomics Platform"/>
            <consortium name="The Broad Institute Genome Sequencing Center for Infectious Disease"/>
            <person name="Wu L."/>
            <person name="Ma J."/>
        </authorList>
    </citation>
    <scope>NUCLEOTIDE SEQUENCE [LARGE SCALE GENOMIC DNA]</scope>
    <source>
        <strain evidence="3">JCM 13250</strain>
    </source>
</reference>
<evidence type="ECO:0000313" key="2">
    <source>
        <dbReference type="EMBL" id="GAA1812205.1"/>
    </source>
</evidence>
<comment type="caution">
    <text evidence="2">The sequence shown here is derived from an EMBL/GenBank/DDBJ whole genome shotgun (WGS) entry which is preliminary data.</text>
</comment>
<name>A0ABP4YGZ4_9ACTN</name>